<dbReference type="GO" id="GO:0003677">
    <property type="term" value="F:DNA binding"/>
    <property type="evidence" value="ECO:0007669"/>
    <property type="project" value="UniProtKB-KW"/>
</dbReference>
<keyword evidence="1" id="KW-0805">Transcription regulation</keyword>
<dbReference type="EMBL" id="CP022753">
    <property type="protein sequence ID" value="ASU82062.1"/>
    <property type="molecule type" value="Genomic_DNA"/>
</dbReference>
<dbReference type="SMART" id="SM00895">
    <property type="entry name" value="FCD"/>
    <property type="match status" value="1"/>
</dbReference>
<dbReference type="Proteomes" id="UP000215005">
    <property type="component" value="Chromosome"/>
</dbReference>
<dbReference type="AlphaFoldDB" id="A0A223S1N8"/>
<organism evidence="5 6">
    <name type="scientific">Nocardiopsis gilva YIM 90087</name>
    <dbReference type="NCBI Taxonomy" id="1235441"/>
    <lineage>
        <taxon>Bacteria</taxon>
        <taxon>Bacillati</taxon>
        <taxon>Actinomycetota</taxon>
        <taxon>Actinomycetes</taxon>
        <taxon>Streptosporangiales</taxon>
        <taxon>Nocardiopsidaceae</taxon>
        <taxon>Nocardiopsis</taxon>
    </lineage>
</organism>
<dbReference type="OrthoDB" id="4120783at2"/>
<dbReference type="InterPro" id="IPR011711">
    <property type="entry name" value="GntR_C"/>
</dbReference>
<dbReference type="Pfam" id="PF07729">
    <property type="entry name" value="FCD"/>
    <property type="match status" value="1"/>
</dbReference>
<dbReference type="PROSITE" id="PS50949">
    <property type="entry name" value="HTH_GNTR"/>
    <property type="match status" value="1"/>
</dbReference>
<dbReference type="InterPro" id="IPR000524">
    <property type="entry name" value="Tscrpt_reg_HTH_GntR"/>
</dbReference>
<sequence length="214" mass="23510">MNTTPSATDRAYEYTKDAILTRRYGGGDLVSEGDIAAGVGVSRTPVREALLRLQAEGLVRLFPKRGALIVPVSQQEIDDVIETRRLVEGFTTERAAGLAEAERVALVDALGSYLDVMRAHVATDKRAFVVADREFHRAIIRAAGNQVLIDLYETLRDRQLRMMEEGARTVERLRANIDEHAAIMDAIRDGDGPAAREAVRVHMDAAGAMLGARR</sequence>
<keyword evidence="6" id="KW-1185">Reference proteome</keyword>
<evidence type="ECO:0000313" key="6">
    <source>
        <dbReference type="Proteomes" id="UP000215005"/>
    </source>
</evidence>
<proteinExistence type="predicted"/>
<name>A0A223S1N8_9ACTN</name>
<dbReference type="Gene3D" id="1.10.10.10">
    <property type="entry name" value="Winged helix-like DNA-binding domain superfamily/Winged helix DNA-binding domain"/>
    <property type="match status" value="1"/>
</dbReference>
<dbReference type="PRINTS" id="PR00035">
    <property type="entry name" value="HTHGNTR"/>
</dbReference>
<dbReference type="SUPFAM" id="SSF48008">
    <property type="entry name" value="GntR ligand-binding domain-like"/>
    <property type="match status" value="1"/>
</dbReference>
<dbReference type="InterPro" id="IPR036388">
    <property type="entry name" value="WH-like_DNA-bd_sf"/>
</dbReference>
<evidence type="ECO:0000256" key="2">
    <source>
        <dbReference type="ARBA" id="ARBA00023125"/>
    </source>
</evidence>
<keyword evidence="2" id="KW-0238">DNA-binding</keyword>
<dbReference type="InterPro" id="IPR036390">
    <property type="entry name" value="WH_DNA-bd_sf"/>
</dbReference>
<dbReference type="PANTHER" id="PTHR43537:SF24">
    <property type="entry name" value="GLUCONATE OPERON TRANSCRIPTIONAL REPRESSOR"/>
    <property type="match status" value="1"/>
</dbReference>
<evidence type="ECO:0000313" key="5">
    <source>
        <dbReference type="EMBL" id="ASU82062.1"/>
    </source>
</evidence>
<dbReference type="SMART" id="SM00345">
    <property type="entry name" value="HTH_GNTR"/>
    <property type="match status" value="1"/>
</dbReference>
<dbReference type="GO" id="GO:0003700">
    <property type="term" value="F:DNA-binding transcription factor activity"/>
    <property type="evidence" value="ECO:0007669"/>
    <property type="project" value="InterPro"/>
</dbReference>
<protein>
    <submittedName>
        <fullName evidence="5">GntR family transcriptional regulator</fullName>
    </submittedName>
</protein>
<dbReference type="RefSeq" id="WP_017620687.1">
    <property type="nucleotide sequence ID" value="NZ_ANBG01000346.1"/>
</dbReference>
<accession>A0A223S1N8</accession>
<keyword evidence="3" id="KW-0804">Transcription</keyword>
<evidence type="ECO:0000256" key="1">
    <source>
        <dbReference type="ARBA" id="ARBA00023015"/>
    </source>
</evidence>
<evidence type="ECO:0000256" key="3">
    <source>
        <dbReference type="ARBA" id="ARBA00023163"/>
    </source>
</evidence>
<gene>
    <name evidence="5" type="ORF">CDO52_04045</name>
</gene>
<evidence type="ECO:0000259" key="4">
    <source>
        <dbReference type="PROSITE" id="PS50949"/>
    </source>
</evidence>
<reference evidence="5 6" key="1">
    <citation type="submission" date="2017-08" db="EMBL/GenBank/DDBJ databases">
        <title>The complete genome sequence of Nocardiopsis gilva YIM 90087.</title>
        <authorList>
            <person name="Yin M."/>
            <person name="Tang S."/>
        </authorList>
    </citation>
    <scope>NUCLEOTIDE SEQUENCE [LARGE SCALE GENOMIC DNA]</scope>
    <source>
        <strain evidence="5 6">YIM 90087</strain>
    </source>
</reference>
<dbReference type="KEGG" id="ngv:CDO52_04045"/>
<dbReference type="InterPro" id="IPR008920">
    <property type="entry name" value="TF_FadR/GntR_C"/>
</dbReference>
<dbReference type="PANTHER" id="PTHR43537">
    <property type="entry name" value="TRANSCRIPTIONAL REGULATOR, GNTR FAMILY"/>
    <property type="match status" value="1"/>
</dbReference>
<dbReference type="Gene3D" id="1.20.120.530">
    <property type="entry name" value="GntR ligand-binding domain-like"/>
    <property type="match status" value="1"/>
</dbReference>
<feature type="domain" description="HTH gntR-type" evidence="4">
    <location>
        <begin position="5"/>
        <end position="72"/>
    </location>
</feature>
<dbReference type="SUPFAM" id="SSF46785">
    <property type="entry name" value="Winged helix' DNA-binding domain"/>
    <property type="match status" value="1"/>
</dbReference>
<dbReference type="Pfam" id="PF00392">
    <property type="entry name" value="GntR"/>
    <property type="match status" value="1"/>
</dbReference>